<sequence>MRVAIVTGGALEDLDWLKDQLSSYDQIIAVDRGLEAFESMGLIPDFIIGDFDSYAGCADFETRYPETEVMTFDSQKDWTDTELALHKAMALCATHPEGSVIDMFGAFGSRVDHMFANLMLLTSIKEKYPRVRALDPNNEVERLYPGTYGIIRREGFYVSVLSIDEAASVSLRGFEYDGEALRMYRSGTLGVSNRLIEDTGSVEVQEGPVFLMQCRDRK</sequence>
<dbReference type="GO" id="GO:0030975">
    <property type="term" value="F:thiamine binding"/>
    <property type="evidence" value="ECO:0007669"/>
    <property type="project" value="InterPro"/>
</dbReference>
<reference evidence="7 8" key="1">
    <citation type="submission" date="2016-10" db="EMBL/GenBank/DDBJ databases">
        <authorList>
            <person name="de Groot N.N."/>
        </authorList>
    </citation>
    <scope>NUCLEOTIDE SEQUENCE [LARGE SCALE GENOMIC DNA]</scope>
    <source>
        <strain evidence="7 8">DSM 2784</strain>
    </source>
</reference>
<name>A0A1G5RU33_9FIRM</name>
<dbReference type="SUPFAM" id="SSF63999">
    <property type="entry name" value="Thiamin pyrophosphokinase, catalytic domain"/>
    <property type="match status" value="1"/>
</dbReference>
<keyword evidence="8" id="KW-1185">Reference proteome</keyword>
<dbReference type="NCBIfam" id="TIGR01378">
    <property type="entry name" value="thi_PPkinase"/>
    <property type="match status" value="1"/>
</dbReference>
<evidence type="ECO:0000256" key="5">
    <source>
        <dbReference type="NCBIfam" id="TIGR01378"/>
    </source>
</evidence>
<evidence type="ECO:0000256" key="1">
    <source>
        <dbReference type="ARBA" id="ARBA00022679"/>
    </source>
</evidence>
<dbReference type="Pfam" id="PF04265">
    <property type="entry name" value="TPK_B1_binding"/>
    <property type="match status" value="1"/>
</dbReference>
<feature type="domain" description="Thiamin pyrophosphokinase thiamin-binding" evidence="6">
    <location>
        <begin position="146"/>
        <end position="209"/>
    </location>
</feature>
<dbReference type="CDD" id="cd07995">
    <property type="entry name" value="TPK"/>
    <property type="match status" value="1"/>
</dbReference>
<proteinExistence type="predicted"/>
<accession>A0A1G5RU33</accession>
<dbReference type="EC" id="2.7.6.2" evidence="5"/>
<dbReference type="GO" id="GO:0006772">
    <property type="term" value="P:thiamine metabolic process"/>
    <property type="evidence" value="ECO:0007669"/>
    <property type="project" value="UniProtKB-UniRule"/>
</dbReference>
<dbReference type="GO" id="GO:0016301">
    <property type="term" value="F:kinase activity"/>
    <property type="evidence" value="ECO:0007669"/>
    <property type="project" value="UniProtKB-KW"/>
</dbReference>
<organism evidence="7 8">
    <name type="scientific">Acidaminobacter hydrogenoformans DSM 2784</name>
    <dbReference type="NCBI Taxonomy" id="1120920"/>
    <lineage>
        <taxon>Bacteria</taxon>
        <taxon>Bacillati</taxon>
        <taxon>Bacillota</taxon>
        <taxon>Clostridia</taxon>
        <taxon>Peptostreptococcales</taxon>
        <taxon>Acidaminobacteraceae</taxon>
        <taxon>Acidaminobacter</taxon>
    </lineage>
</organism>
<dbReference type="PANTHER" id="PTHR41299">
    <property type="entry name" value="THIAMINE PYROPHOSPHOKINASE"/>
    <property type="match status" value="1"/>
</dbReference>
<evidence type="ECO:0000259" key="6">
    <source>
        <dbReference type="SMART" id="SM00983"/>
    </source>
</evidence>
<dbReference type="PANTHER" id="PTHR41299:SF1">
    <property type="entry name" value="THIAMINE PYROPHOSPHOKINASE"/>
    <property type="match status" value="1"/>
</dbReference>
<evidence type="ECO:0000256" key="4">
    <source>
        <dbReference type="ARBA" id="ARBA00022840"/>
    </source>
</evidence>
<evidence type="ECO:0000313" key="7">
    <source>
        <dbReference type="EMBL" id="SCZ76951.1"/>
    </source>
</evidence>
<dbReference type="InterPro" id="IPR006282">
    <property type="entry name" value="Thi_PPkinase"/>
</dbReference>
<dbReference type="InterPro" id="IPR007371">
    <property type="entry name" value="TPK_catalytic"/>
</dbReference>
<dbReference type="GO" id="GO:0009229">
    <property type="term" value="P:thiamine diphosphate biosynthetic process"/>
    <property type="evidence" value="ECO:0007669"/>
    <property type="project" value="InterPro"/>
</dbReference>
<dbReference type="EMBL" id="FMWL01000002">
    <property type="protein sequence ID" value="SCZ76951.1"/>
    <property type="molecule type" value="Genomic_DNA"/>
</dbReference>
<dbReference type="OrthoDB" id="9804377at2"/>
<dbReference type="RefSeq" id="WP_092589296.1">
    <property type="nucleotide sequence ID" value="NZ_FMWL01000002.1"/>
</dbReference>
<dbReference type="Proteomes" id="UP000199208">
    <property type="component" value="Unassembled WGS sequence"/>
</dbReference>
<dbReference type="Pfam" id="PF04263">
    <property type="entry name" value="TPK_catalytic"/>
    <property type="match status" value="1"/>
</dbReference>
<evidence type="ECO:0000256" key="3">
    <source>
        <dbReference type="ARBA" id="ARBA00022777"/>
    </source>
</evidence>
<dbReference type="InterPro" id="IPR007373">
    <property type="entry name" value="Thiamin_PyroPKinase_B1-bd"/>
</dbReference>
<dbReference type="SMART" id="SM00983">
    <property type="entry name" value="TPK_B1_binding"/>
    <property type="match status" value="1"/>
</dbReference>
<keyword evidence="1" id="KW-0808">Transferase</keyword>
<dbReference type="InterPro" id="IPR036759">
    <property type="entry name" value="TPK_catalytic_sf"/>
</dbReference>
<dbReference type="SUPFAM" id="SSF63862">
    <property type="entry name" value="Thiamin pyrophosphokinase, substrate-binding domain"/>
    <property type="match status" value="1"/>
</dbReference>
<keyword evidence="3 7" id="KW-0418">Kinase</keyword>
<dbReference type="GO" id="GO:0004788">
    <property type="term" value="F:thiamine diphosphokinase activity"/>
    <property type="evidence" value="ECO:0007669"/>
    <property type="project" value="UniProtKB-UniRule"/>
</dbReference>
<dbReference type="GO" id="GO:0005524">
    <property type="term" value="F:ATP binding"/>
    <property type="evidence" value="ECO:0007669"/>
    <property type="project" value="UniProtKB-KW"/>
</dbReference>
<dbReference type="InterPro" id="IPR053149">
    <property type="entry name" value="TPK"/>
</dbReference>
<gene>
    <name evidence="7" type="ORF">SAMN03080599_00489</name>
</gene>
<dbReference type="InterPro" id="IPR036371">
    <property type="entry name" value="TPK_B1-bd_sf"/>
</dbReference>
<keyword evidence="2" id="KW-0547">Nucleotide-binding</keyword>
<evidence type="ECO:0000313" key="8">
    <source>
        <dbReference type="Proteomes" id="UP000199208"/>
    </source>
</evidence>
<dbReference type="Gene3D" id="3.40.50.10240">
    <property type="entry name" value="Thiamin pyrophosphokinase, catalytic domain"/>
    <property type="match status" value="1"/>
</dbReference>
<protein>
    <recommendedName>
        <fullName evidence="5">Thiamine diphosphokinase</fullName>
        <ecNumber evidence="5">2.7.6.2</ecNumber>
    </recommendedName>
</protein>
<evidence type="ECO:0000256" key="2">
    <source>
        <dbReference type="ARBA" id="ARBA00022741"/>
    </source>
</evidence>
<dbReference type="STRING" id="1120920.SAMN03080599_00489"/>
<keyword evidence="4" id="KW-0067">ATP-binding</keyword>
<dbReference type="AlphaFoldDB" id="A0A1G5RU33"/>